<dbReference type="InterPro" id="IPR010982">
    <property type="entry name" value="Lambda_DNA-bd_dom_sf"/>
</dbReference>
<gene>
    <name evidence="3" type="ORF">Raf01_52300</name>
</gene>
<evidence type="ECO:0000313" key="4">
    <source>
        <dbReference type="Proteomes" id="UP000642748"/>
    </source>
</evidence>
<dbReference type="Gene3D" id="1.10.260.40">
    <property type="entry name" value="lambda repressor-like DNA-binding domains"/>
    <property type="match status" value="1"/>
</dbReference>
<dbReference type="EMBL" id="BONZ01000049">
    <property type="protein sequence ID" value="GIH17058.1"/>
    <property type="molecule type" value="Genomic_DNA"/>
</dbReference>
<comment type="caution">
    <text evidence="3">The sequence shown here is derived from an EMBL/GenBank/DDBJ whole genome shotgun (WGS) entry which is preliminary data.</text>
</comment>
<feature type="region of interest" description="Disordered" evidence="1">
    <location>
        <begin position="188"/>
        <end position="208"/>
    </location>
</feature>
<dbReference type="CDD" id="cd00093">
    <property type="entry name" value="HTH_XRE"/>
    <property type="match status" value="1"/>
</dbReference>
<dbReference type="InterPro" id="IPR001387">
    <property type="entry name" value="Cro/C1-type_HTH"/>
</dbReference>
<protein>
    <recommendedName>
        <fullName evidence="2">HTH cro/C1-type domain-containing protein</fullName>
    </recommendedName>
</protein>
<dbReference type="Proteomes" id="UP000642748">
    <property type="component" value="Unassembled WGS sequence"/>
</dbReference>
<dbReference type="SMART" id="SM00530">
    <property type="entry name" value="HTH_XRE"/>
    <property type="match status" value="1"/>
</dbReference>
<evidence type="ECO:0000259" key="2">
    <source>
        <dbReference type="SMART" id="SM00530"/>
    </source>
</evidence>
<proteinExistence type="predicted"/>
<evidence type="ECO:0000256" key="1">
    <source>
        <dbReference type="SAM" id="MobiDB-lite"/>
    </source>
</evidence>
<accession>A0A8J3QUI5</accession>
<dbReference type="SUPFAM" id="SSF47413">
    <property type="entry name" value="lambda repressor-like DNA-binding domains"/>
    <property type="match status" value="1"/>
</dbReference>
<evidence type="ECO:0000313" key="3">
    <source>
        <dbReference type="EMBL" id="GIH17058.1"/>
    </source>
</evidence>
<name>A0A8J3QUI5_9ACTN</name>
<reference evidence="3" key="1">
    <citation type="submission" date="2021-01" db="EMBL/GenBank/DDBJ databases">
        <title>Whole genome shotgun sequence of Rugosimonospora africana NBRC 104875.</title>
        <authorList>
            <person name="Komaki H."/>
            <person name="Tamura T."/>
        </authorList>
    </citation>
    <scope>NUCLEOTIDE SEQUENCE</scope>
    <source>
        <strain evidence="3">NBRC 104875</strain>
    </source>
</reference>
<sequence>MAATEPAGSRHRNEAGPVGDQVRANLKFFRARQGISTTQLARLLEALGRPILATAITKIESGDRKVDVGDLVALALALRTTPNRMLLPDYGPSRGQADVALTPTVTVFPDLAWAWASGKQQLLAAEIALGHGEESPFEVLEEFRRNALTTAERQHADHTAVRAAEAVLSSIRGILDRIDNPVRYDVEDESRARHPDSAARLGPAPATPEGLRARLRSLIAEIDALIGDDSDG</sequence>
<feature type="domain" description="HTH cro/C1-type" evidence="2">
    <location>
        <begin position="25"/>
        <end position="85"/>
    </location>
</feature>
<feature type="compositionally biased region" description="Basic and acidic residues" evidence="1">
    <location>
        <begin position="188"/>
        <end position="197"/>
    </location>
</feature>
<dbReference type="AlphaFoldDB" id="A0A8J3QUI5"/>
<organism evidence="3 4">
    <name type="scientific">Rugosimonospora africana</name>
    <dbReference type="NCBI Taxonomy" id="556532"/>
    <lineage>
        <taxon>Bacteria</taxon>
        <taxon>Bacillati</taxon>
        <taxon>Actinomycetota</taxon>
        <taxon>Actinomycetes</taxon>
        <taxon>Micromonosporales</taxon>
        <taxon>Micromonosporaceae</taxon>
        <taxon>Rugosimonospora</taxon>
    </lineage>
</organism>
<dbReference type="GO" id="GO:0003677">
    <property type="term" value="F:DNA binding"/>
    <property type="evidence" value="ECO:0007669"/>
    <property type="project" value="InterPro"/>
</dbReference>
<keyword evidence="4" id="KW-1185">Reference proteome</keyword>